<dbReference type="PANTHER" id="PTHR46586">
    <property type="entry name" value="ANKYRIN REPEAT-CONTAINING PROTEIN"/>
    <property type="match status" value="1"/>
</dbReference>
<reference evidence="1 2" key="1">
    <citation type="journal article" date="2014" name="Genome Biol. Evol.">
        <title>The secreted proteins of Achlya hypogyna and Thraustotheca clavata identify the ancestral oomycete secretome and reveal gene acquisitions by horizontal gene transfer.</title>
        <authorList>
            <person name="Misner I."/>
            <person name="Blouin N."/>
            <person name="Leonard G."/>
            <person name="Richards T.A."/>
            <person name="Lane C.E."/>
        </authorList>
    </citation>
    <scope>NUCLEOTIDE SEQUENCE [LARGE SCALE GENOMIC DNA]</scope>
    <source>
        <strain evidence="1 2">ATCC 34112</strain>
    </source>
</reference>
<dbReference type="OrthoDB" id="116689at2759"/>
<accession>A0A1V9ZCS1</accession>
<dbReference type="Proteomes" id="UP000243217">
    <property type="component" value="Unassembled WGS sequence"/>
</dbReference>
<dbReference type="AlphaFoldDB" id="A0A1V9ZCS1"/>
<dbReference type="EMBL" id="JNBS01002053">
    <property type="protein sequence ID" value="OQR95711.1"/>
    <property type="molecule type" value="Genomic_DNA"/>
</dbReference>
<sequence>GHLNIVKWLHRYRNEGCTEEAMDEAATFGHLDIVQYLHHHEIGACSVKALNGAATNGHLHIVQWLHYNQEEGATERAMDGAAGNGHLKVVQWLHEHRNEGCSTRAMDYAALNGHLNVIQWLHCYRQESCTTWAMDWAASKGRLDIFILFSTMFFKSCGADISSSYPKKGPFSWFKTIFRSKSKCTCALLTQSKQQVSMRNYLAVVVHIPPQYKNERDPYHTVGGRRVPYIPSQIAMWREARKSNPSYNPIYEDVMCPYCQEKTRTVVDPEDY</sequence>
<dbReference type="InterPro" id="IPR036770">
    <property type="entry name" value="Ankyrin_rpt-contain_sf"/>
</dbReference>
<dbReference type="STRING" id="74557.A0A1V9ZCS1"/>
<dbReference type="InterPro" id="IPR002110">
    <property type="entry name" value="Ankyrin_rpt"/>
</dbReference>
<dbReference type="SUPFAM" id="SSF48403">
    <property type="entry name" value="Ankyrin repeat"/>
    <property type="match status" value="1"/>
</dbReference>
<evidence type="ECO:0000313" key="2">
    <source>
        <dbReference type="Proteomes" id="UP000243217"/>
    </source>
</evidence>
<comment type="caution">
    <text evidence="1">The sequence shown here is derived from an EMBL/GenBank/DDBJ whole genome shotgun (WGS) entry which is preliminary data.</text>
</comment>
<dbReference type="PANTHER" id="PTHR46586:SF3">
    <property type="entry name" value="ANKYRIN REPEAT-CONTAINING PROTEIN"/>
    <property type="match status" value="1"/>
</dbReference>
<dbReference type="Gene3D" id="1.25.40.20">
    <property type="entry name" value="Ankyrin repeat-containing domain"/>
    <property type="match status" value="2"/>
</dbReference>
<dbReference type="InterPro" id="IPR052050">
    <property type="entry name" value="SecEffector_AnkRepeat"/>
</dbReference>
<proteinExistence type="predicted"/>
<name>A0A1V9ZCS1_9STRA</name>
<keyword evidence="2" id="KW-1185">Reference proteome</keyword>
<gene>
    <name evidence="1" type="ORF">THRCLA_07634</name>
</gene>
<organism evidence="1 2">
    <name type="scientific">Thraustotheca clavata</name>
    <dbReference type="NCBI Taxonomy" id="74557"/>
    <lineage>
        <taxon>Eukaryota</taxon>
        <taxon>Sar</taxon>
        <taxon>Stramenopiles</taxon>
        <taxon>Oomycota</taxon>
        <taxon>Saprolegniomycetes</taxon>
        <taxon>Saprolegniales</taxon>
        <taxon>Achlyaceae</taxon>
        <taxon>Thraustotheca</taxon>
    </lineage>
</organism>
<feature type="non-terminal residue" evidence="1">
    <location>
        <position position="1"/>
    </location>
</feature>
<evidence type="ECO:0000313" key="1">
    <source>
        <dbReference type="EMBL" id="OQR95711.1"/>
    </source>
</evidence>
<protein>
    <submittedName>
        <fullName evidence="1">Uncharacterized protein</fullName>
    </submittedName>
</protein>
<dbReference type="Pfam" id="PF13637">
    <property type="entry name" value="Ank_4"/>
    <property type="match status" value="2"/>
</dbReference>